<accession>A0A0S2DMW7</accession>
<dbReference type="KEGG" id="lez:GLE_4384"/>
<dbReference type="Pfam" id="PF10604">
    <property type="entry name" value="Polyketide_cyc2"/>
    <property type="match status" value="1"/>
</dbReference>
<dbReference type="InterPro" id="IPR023393">
    <property type="entry name" value="START-like_dom_sf"/>
</dbReference>
<dbReference type="Gene3D" id="3.30.530.20">
    <property type="match status" value="1"/>
</dbReference>
<evidence type="ECO:0000313" key="2">
    <source>
        <dbReference type="Proteomes" id="UP000061569"/>
    </source>
</evidence>
<evidence type="ECO:0000313" key="1">
    <source>
        <dbReference type="EMBL" id="ALN59725.1"/>
    </source>
</evidence>
<dbReference type="InterPro" id="IPR019587">
    <property type="entry name" value="Polyketide_cyclase/dehydratase"/>
</dbReference>
<dbReference type="EMBL" id="CP013140">
    <property type="protein sequence ID" value="ALN59725.1"/>
    <property type="molecule type" value="Genomic_DNA"/>
</dbReference>
<gene>
    <name evidence="1" type="ORF">GLE_4384</name>
</gene>
<sequence>MRLSLTAERRIDAPPEAVFALALDSDRFPALFPGYGPIPALVRITALAPPAVGALRSLESSDGSRLMERITALEPPHLHAYTLDGLRPPLAWLARAGHARWEFAADRSDGGDATRVAWRYDFELTSALAWPLAAPLLRGCMRAAMRRCLERMAQALEGAWREERR</sequence>
<dbReference type="SUPFAM" id="SSF55961">
    <property type="entry name" value="Bet v1-like"/>
    <property type="match status" value="1"/>
</dbReference>
<dbReference type="PATRIC" id="fig|69.6.peg.4323"/>
<name>A0A0S2DMW7_LYSEN</name>
<protein>
    <submittedName>
        <fullName evidence="1">Uncharacterized protein</fullName>
    </submittedName>
</protein>
<dbReference type="Proteomes" id="UP000061569">
    <property type="component" value="Chromosome"/>
</dbReference>
<reference evidence="1 2" key="1">
    <citation type="submission" date="2015-11" db="EMBL/GenBank/DDBJ databases">
        <title>Genome sequences of Lysobacter enzymogenes strain C3 and Lysobacter antibioticus ATCC 29479.</title>
        <authorList>
            <person name="Kobayashi D.Y."/>
        </authorList>
    </citation>
    <scope>NUCLEOTIDE SEQUENCE [LARGE SCALE GENOMIC DNA]</scope>
    <source>
        <strain evidence="1 2">C3</strain>
    </source>
</reference>
<dbReference type="CDD" id="cd07821">
    <property type="entry name" value="PYR_PYL_RCAR_like"/>
    <property type="match status" value="1"/>
</dbReference>
<proteinExistence type="predicted"/>
<dbReference type="STRING" id="69.GLE_4384"/>
<dbReference type="OrthoDB" id="454038at2"/>
<dbReference type="AlphaFoldDB" id="A0A0S2DMW7"/>
<organism evidence="1 2">
    <name type="scientific">Lysobacter enzymogenes</name>
    <dbReference type="NCBI Taxonomy" id="69"/>
    <lineage>
        <taxon>Bacteria</taxon>
        <taxon>Pseudomonadati</taxon>
        <taxon>Pseudomonadota</taxon>
        <taxon>Gammaproteobacteria</taxon>
        <taxon>Lysobacterales</taxon>
        <taxon>Lysobacteraceae</taxon>
        <taxon>Lysobacter</taxon>
    </lineage>
</organism>